<dbReference type="PROSITE" id="PS51257">
    <property type="entry name" value="PROKAR_LIPOPROTEIN"/>
    <property type="match status" value="1"/>
</dbReference>
<evidence type="ECO:0000313" key="2">
    <source>
        <dbReference type="EMBL" id="MFH6767267.1"/>
    </source>
</evidence>
<proteinExistence type="predicted"/>
<name>A0ABW7MNF7_9FLAO</name>
<evidence type="ECO:0000313" key="3">
    <source>
        <dbReference type="Proteomes" id="UP001610104"/>
    </source>
</evidence>
<evidence type="ECO:0000256" key="1">
    <source>
        <dbReference type="SAM" id="SignalP"/>
    </source>
</evidence>
<dbReference type="Proteomes" id="UP001610104">
    <property type="component" value="Unassembled WGS sequence"/>
</dbReference>
<keyword evidence="3" id="KW-1185">Reference proteome</keyword>
<evidence type="ECO:0008006" key="4">
    <source>
        <dbReference type="Google" id="ProtNLM"/>
    </source>
</evidence>
<organism evidence="2 3">
    <name type="scientific">Gaetbulibacter aquiaggeris</name>
    <dbReference type="NCBI Taxonomy" id="1735373"/>
    <lineage>
        <taxon>Bacteria</taxon>
        <taxon>Pseudomonadati</taxon>
        <taxon>Bacteroidota</taxon>
        <taxon>Flavobacteriia</taxon>
        <taxon>Flavobacteriales</taxon>
        <taxon>Flavobacteriaceae</taxon>
        <taxon>Gaetbulibacter</taxon>
    </lineage>
</organism>
<comment type="caution">
    <text evidence="2">The sequence shown here is derived from an EMBL/GenBank/DDBJ whole genome shotgun (WGS) entry which is preliminary data.</text>
</comment>
<dbReference type="Gene3D" id="2.60.120.260">
    <property type="entry name" value="Galactose-binding domain-like"/>
    <property type="match status" value="2"/>
</dbReference>
<gene>
    <name evidence="2" type="ORF">V8G56_00850</name>
</gene>
<feature type="signal peptide" evidence="1">
    <location>
        <begin position="1"/>
        <end position="21"/>
    </location>
</feature>
<reference evidence="2 3" key="1">
    <citation type="submission" date="2024-02" db="EMBL/GenBank/DDBJ databases">
        <title>A Gaetbulibacter species isolated from tidal flats and genomic insights of their niches.</title>
        <authorList>
            <person name="Ye Y."/>
        </authorList>
    </citation>
    <scope>NUCLEOTIDE SEQUENCE [LARGE SCALE GENOMIC DNA]</scope>
    <source>
        <strain evidence="2 3">KEM-8</strain>
    </source>
</reference>
<keyword evidence="1" id="KW-0732">Signal</keyword>
<dbReference type="RefSeq" id="WP_395436549.1">
    <property type="nucleotide sequence ID" value="NZ_JBAWKC010000001.1"/>
</dbReference>
<feature type="chain" id="PRO_5046874418" description="PKD domain-containing protein" evidence="1">
    <location>
        <begin position="22"/>
        <end position="673"/>
    </location>
</feature>
<sequence length="673" mass="72127">MRTLKYLLSYSLALFVLFSCTEDENNLDFLTTARAPSEVSAFFQITPDNSGHVTIVPNAIGAVSYSVTLGDDAITEPVVVAQGESIEHIYAEGTYPVTIEATGLTGLKNKVTQQLVVSFRTPENLAITASIDDSNPFKVNVSATADFAASFEVYFDTSNPDEEPTPLMLDGTVSFIYPAVGDYTIKVVALSGGTETSELTEVVTISSPVELPIDFEVFDASKFIGFGGASASVVDNPDTNGNISAKVGQIIKDGPEPWAGDVIILSAPIDLSTKKIIKLDVWSPRPGGKLTFKLENLDDNTIALEKEVTLIGNSAWEEVLIDFSDIDVTKTYQKLVWFFDIGTVGTGGSDWTFYVDNIKQVAPSSGPTVFPLNFEAPFQLSSFDGGEISVIANPDTNGNPSSMVAKMVKGAGQVWAGSKITLDSPFVLGATESITVKVWSPRVGLKLLMKFEDAVPWPAVSGTAEITATTTVANAWEELTFVFPSIDTAIDWYNMVLIMDNGTVGDGSADFTIYVDDISTNPTLDFEPKYALSSFDGGEISVIANPDTNGNPSSMVAKMVKGPGQVWAGSKITVPIPFDLGSSVTITAKVWSPRVGLKLLMKFEDAVPWPAVSGTAEITATSTVANAWEELTFVFPTIDAAIEWYNMVLIMDNGTVGDGSADYTIYIDDISNN</sequence>
<accession>A0ABW7MNF7</accession>
<dbReference type="EMBL" id="JBAWKC010000001">
    <property type="protein sequence ID" value="MFH6767267.1"/>
    <property type="molecule type" value="Genomic_DNA"/>
</dbReference>
<protein>
    <recommendedName>
        <fullName evidence="4">PKD domain-containing protein</fullName>
    </recommendedName>
</protein>